<evidence type="ECO:0008006" key="3">
    <source>
        <dbReference type="Google" id="ProtNLM"/>
    </source>
</evidence>
<dbReference type="EMBL" id="QOHO01000044">
    <property type="protein sequence ID" value="RFZ78201.1"/>
    <property type="molecule type" value="Genomic_DNA"/>
</dbReference>
<name>A0A3E2NBE8_9FIRM</name>
<accession>A0A3E2NBE8</accession>
<proteinExistence type="predicted"/>
<reference evidence="1 2" key="1">
    <citation type="submission" date="2018-07" db="EMBL/GenBank/DDBJ databases">
        <title>New species, Clostridium PI-S10-A1B.</title>
        <authorList>
            <person name="Krishna G."/>
            <person name="Summeta K."/>
            <person name="Shikha S."/>
            <person name="Prabhu P.B."/>
            <person name="Suresh K."/>
        </authorList>
    </citation>
    <scope>NUCLEOTIDE SEQUENCE [LARGE SCALE GENOMIC DNA]</scope>
    <source>
        <strain evidence="1 2">PI-S10-A1B</strain>
    </source>
</reference>
<evidence type="ECO:0000313" key="2">
    <source>
        <dbReference type="Proteomes" id="UP000260680"/>
    </source>
</evidence>
<gene>
    <name evidence="1" type="ORF">DS742_14510</name>
</gene>
<dbReference type="SUPFAM" id="SSF102405">
    <property type="entry name" value="MCP/YpsA-like"/>
    <property type="match status" value="1"/>
</dbReference>
<sequence length="157" mass="18435">MNLFAVSFFGHRQVDDPFLIERQLESIIRELLLTKEYVEFLVGRDGEFDQLVSSTVRRCKRTIRDDNSSLVLVLPYMTAEYRDNEQAFHEYYDEIEICLESAEKHFKSAHQVRNRSMVDRSDLVIFCVKRNSGGAYRTMQYAKKADAKIMNLPDVPR</sequence>
<protein>
    <recommendedName>
        <fullName evidence="3">DUF1273 family protein</fullName>
    </recommendedName>
</protein>
<dbReference type="Proteomes" id="UP000260680">
    <property type="component" value="Unassembled WGS sequence"/>
</dbReference>
<organism evidence="1 2">
    <name type="scientific">Lacrimispora amygdalina</name>
    <dbReference type="NCBI Taxonomy" id="253257"/>
    <lineage>
        <taxon>Bacteria</taxon>
        <taxon>Bacillati</taxon>
        <taxon>Bacillota</taxon>
        <taxon>Clostridia</taxon>
        <taxon>Lachnospirales</taxon>
        <taxon>Lachnospiraceae</taxon>
        <taxon>Lacrimispora</taxon>
    </lineage>
</organism>
<dbReference type="OrthoDB" id="1970351at2"/>
<comment type="caution">
    <text evidence="1">The sequence shown here is derived from an EMBL/GenBank/DDBJ whole genome shotgun (WGS) entry which is preliminary data.</text>
</comment>
<dbReference type="AlphaFoldDB" id="A0A3E2NBE8"/>
<evidence type="ECO:0000313" key="1">
    <source>
        <dbReference type="EMBL" id="RFZ78201.1"/>
    </source>
</evidence>
<dbReference type="RefSeq" id="WP_117417697.1">
    <property type="nucleotide sequence ID" value="NZ_QOHO01000044.1"/>
</dbReference>
<dbReference type="Gene3D" id="3.40.50.450">
    <property type="match status" value="1"/>
</dbReference>